<keyword evidence="2" id="KW-1185">Reference proteome</keyword>
<protein>
    <recommendedName>
        <fullName evidence="3">PIN domain-containing protein</fullName>
    </recommendedName>
</protein>
<gene>
    <name evidence="1" type="ORF">GO495_09400</name>
</gene>
<evidence type="ECO:0000313" key="2">
    <source>
        <dbReference type="Proteomes" id="UP000468388"/>
    </source>
</evidence>
<dbReference type="EMBL" id="WRXO01000002">
    <property type="protein sequence ID" value="MVT40792.1"/>
    <property type="molecule type" value="Genomic_DNA"/>
</dbReference>
<dbReference type="RefSeq" id="WP_170302652.1">
    <property type="nucleotide sequence ID" value="NZ_BAAAZB010000010.1"/>
</dbReference>
<sequence>MKIREIPTKYVIDVQCTTEALELAAEYIRSGALTNKSYHDAIHIAIASIYKADILASWNFKHIVNVEKIPVYNAVNESMGYKTIEILTPSLILNTISYEKSEKS</sequence>
<evidence type="ECO:0008006" key="3">
    <source>
        <dbReference type="Google" id="ProtNLM"/>
    </source>
</evidence>
<dbReference type="InterPro" id="IPR029060">
    <property type="entry name" value="PIN-like_dom_sf"/>
</dbReference>
<evidence type="ECO:0000313" key="1">
    <source>
        <dbReference type="EMBL" id="MVT40792.1"/>
    </source>
</evidence>
<proteinExistence type="predicted"/>
<comment type="caution">
    <text evidence="1">The sequence shown here is derived from an EMBL/GenBank/DDBJ whole genome shotgun (WGS) entry which is preliminary data.</text>
</comment>
<accession>A0A6N8J9M2</accession>
<reference evidence="1 2" key="1">
    <citation type="submission" date="2019-12" db="EMBL/GenBank/DDBJ databases">
        <title>The draft genomic sequence of strain Chitinophaga oryziterrae JCM 16595.</title>
        <authorList>
            <person name="Zhang X."/>
        </authorList>
    </citation>
    <scope>NUCLEOTIDE SEQUENCE [LARGE SCALE GENOMIC DNA]</scope>
    <source>
        <strain evidence="1 2">JCM 16595</strain>
    </source>
</reference>
<dbReference type="Proteomes" id="UP000468388">
    <property type="component" value="Unassembled WGS sequence"/>
</dbReference>
<name>A0A6N8J9M2_9BACT</name>
<organism evidence="1 2">
    <name type="scientific">Chitinophaga oryziterrae</name>
    <dbReference type="NCBI Taxonomy" id="1031224"/>
    <lineage>
        <taxon>Bacteria</taxon>
        <taxon>Pseudomonadati</taxon>
        <taxon>Bacteroidota</taxon>
        <taxon>Chitinophagia</taxon>
        <taxon>Chitinophagales</taxon>
        <taxon>Chitinophagaceae</taxon>
        <taxon>Chitinophaga</taxon>
    </lineage>
</organism>
<dbReference type="AlphaFoldDB" id="A0A6N8J9M2"/>
<dbReference type="SUPFAM" id="SSF88723">
    <property type="entry name" value="PIN domain-like"/>
    <property type="match status" value="1"/>
</dbReference>